<protein>
    <submittedName>
        <fullName evidence="1">Uncharacterized protein</fullName>
    </submittedName>
</protein>
<proteinExistence type="predicted"/>
<keyword evidence="2" id="KW-1185">Reference proteome</keyword>
<gene>
    <name evidence="1" type="ORF">PTT_09762</name>
</gene>
<reference evidence="1 2" key="1">
    <citation type="journal article" date="2010" name="Genome Biol.">
        <title>A first genome assembly of the barley fungal pathogen Pyrenophora teres f. teres.</title>
        <authorList>
            <person name="Ellwood S.R."/>
            <person name="Liu Z."/>
            <person name="Syme R.A."/>
            <person name="Lai Z."/>
            <person name="Hane J.K."/>
            <person name="Keiper F."/>
            <person name="Moffat C.S."/>
            <person name="Oliver R.P."/>
            <person name="Friesen T.L."/>
        </authorList>
    </citation>
    <scope>NUCLEOTIDE SEQUENCE [LARGE SCALE GENOMIC DNA]</scope>
    <source>
        <strain evidence="1 2">0-1</strain>
    </source>
</reference>
<dbReference type="HOGENOM" id="CLU_2741296_0_0_1"/>
<dbReference type="AlphaFoldDB" id="E3RMQ7"/>
<evidence type="ECO:0000313" key="1">
    <source>
        <dbReference type="EMBL" id="EFQ92992.1"/>
    </source>
</evidence>
<dbReference type="EMBL" id="GL534045">
    <property type="protein sequence ID" value="EFQ92992.1"/>
    <property type="molecule type" value="Genomic_DNA"/>
</dbReference>
<evidence type="ECO:0000313" key="2">
    <source>
        <dbReference type="Proteomes" id="UP000001067"/>
    </source>
</evidence>
<accession>E3RMQ7</accession>
<organism evidence="2">
    <name type="scientific">Pyrenophora teres f. teres (strain 0-1)</name>
    <name type="common">Barley net blotch fungus</name>
    <name type="synonym">Drechslera teres f. teres</name>
    <dbReference type="NCBI Taxonomy" id="861557"/>
    <lineage>
        <taxon>Eukaryota</taxon>
        <taxon>Fungi</taxon>
        <taxon>Dikarya</taxon>
        <taxon>Ascomycota</taxon>
        <taxon>Pezizomycotina</taxon>
        <taxon>Dothideomycetes</taxon>
        <taxon>Pleosporomycetidae</taxon>
        <taxon>Pleosporales</taxon>
        <taxon>Pleosporineae</taxon>
        <taxon>Pleosporaceae</taxon>
        <taxon>Pyrenophora</taxon>
    </lineage>
</organism>
<dbReference type="Proteomes" id="UP000001067">
    <property type="component" value="Unassembled WGS sequence"/>
</dbReference>
<name>E3RMQ7_PYRTT</name>
<dbReference type="KEGG" id="pte:PTT_09762"/>
<sequence length="71" mass="7696">MHGAGFHPTFLVEERLVPLIIHPPSNGPALSFVEPASQLAFGPGLQVHRPVPLGPRSIVALVWLSILFPRL</sequence>